<dbReference type="AlphaFoldDB" id="A0A9Q0BL69"/>
<sequence length="316" mass="36383">MGDSKENEKGSKRNKKEREEKWLRHWQHMSLLSWAPGKCPVGDCEQWHFPSSLLVHLLNHHSHDVHTMVSIIYDNHFIRLTFDPLNYQKGVPKALAILLYGGIENNTRSLPGRRLLSYANEGLLNHRHCFEHHLVLILMICKTTWHSLLKDKELADEPEDINETDATIYVIWLVAPVFGRHIYYTLTIFDSLYMQSRSIVRKTRNFALSQNPSDFLASSSNYMLIRNKEAMELFKAGGKPGIQLELIVNEKPGGKFMKTSSPPHLLETFNSAETRMPRIKVDLNRKANEKLLLNRKPLSKPKLAVPLATHPDLGSY</sequence>
<protein>
    <recommendedName>
        <fullName evidence="1">DUF4729 domain-containing protein</fullName>
    </recommendedName>
</protein>
<dbReference type="EMBL" id="JAMKOV010000035">
    <property type="protein sequence ID" value="KAI8035494.1"/>
    <property type="molecule type" value="Genomic_DNA"/>
</dbReference>
<comment type="caution">
    <text evidence="2">The sequence shown here is derived from an EMBL/GenBank/DDBJ whole genome shotgun (WGS) entry which is preliminary data.</text>
</comment>
<name>A0A9Q0BL69_9MUSC</name>
<dbReference type="Pfam" id="PF15866">
    <property type="entry name" value="DUF4729"/>
    <property type="match status" value="1"/>
</dbReference>
<evidence type="ECO:0000259" key="1">
    <source>
        <dbReference type="Pfam" id="PF15866"/>
    </source>
</evidence>
<dbReference type="Proteomes" id="UP001059596">
    <property type="component" value="Unassembled WGS sequence"/>
</dbReference>
<accession>A0A9Q0BL69</accession>
<keyword evidence="3" id="KW-1185">Reference proteome</keyword>
<organism evidence="2 3">
    <name type="scientific">Drosophila gunungcola</name>
    <name type="common">fruit fly</name>
    <dbReference type="NCBI Taxonomy" id="103775"/>
    <lineage>
        <taxon>Eukaryota</taxon>
        <taxon>Metazoa</taxon>
        <taxon>Ecdysozoa</taxon>
        <taxon>Arthropoda</taxon>
        <taxon>Hexapoda</taxon>
        <taxon>Insecta</taxon>
        <taxon>Pterygota</taxon>
        <taxon>Neoptera</taxon>
        <taxon>Endopterygota</taxon>
        <taxon>Diptera</taxon>
        <taxon>Brachycera</taxon>
        <taxon>Muscomorpha</taxon>
        <taxon>Ephydroidea</taxon>
        <taxon>Drosophilidae</taxon>
        <taxon>Drosophila</taxon>
        <taxon>Sophophora</taxon>
    </lineage>
</organism>
<gene>
    <name evidence="2" type="ORF">M5D96_011717</name>
</gene>
<proteinExistence type="predicted"/>
<evidence type="ECO:0000313" key="3">
    <source>
        <dbReference type="Proteomes" id="UP001059596"/>
    </source>
</evidence>
<dbReference type="InterPro" id="IPR031732">
    <property type="entry name" value="DUF4729"/>
</dbReference>
<feature type="domain" description="DUF4729" evidence="1">
    <location>
        <begin position="38"/>
        <end position="234"/>
    </location>
</feature>
<evidence type="ECO:0000313" key="2">
    <source>
        <dbReference type="EMBL" id="KAI8035494.1"/>
    </source>
</evidence>
<reference evidence="2" key="1">
    <citation type="journal article" date="2023" name="Genome Biol. Evol.">
        <title>Long-read-based Genome Assembly of Drosophila gunungcola Reveals Fewer Chemosensory Genes in Flower-breeding Species.</title>
        <authorList>
            <person name="Negi A."/>
            <person name="Liao B.Y."/>
            <person name="Yeh S.D."/>
        </authorList>
    </citation>
    <scope>NUCLEOTIDE SEQUENCE</scope>
    <source>
        <strain evidence="2">Sukarami</strain>
    </source>
</reference>